<protein>
    <recommendedName>
        <fullName evidence="4">EamA domain-containing protein</fullName>
    </recommendedName>
</protein>
<dbReference type="EMBL" id="QKWW01000038">
    <property type="protein sequence ID" value="PZT55054.1"/>
    <property type="molecule type" value="Genomic_DNA"/>
</dbReference>
<keyword evidence="3" id="KW-1133">Transmembrane helix</keyword>
<dbReference type="InterPro" id="IPR000620">
    <property type="entry name" value="EamA_dom"/>
</dbReference>
<dbReference type="SUPFAM" id="SSF103481">
    <property type="entry name" value="Multidrug resistance efflux transporter EmrE"/>
    <property type="match status" value="2"/>
</dbReference>
<feature type="transmembrane region" description="Helical" evidence="3">
    <location>
        <begin position="41"/>
        <end position="58"/>
    </location>
</feature>
<feature type="transmembrane region" description="Helical" evidence="3">
    <location>
        <begin position="96"/>
        <end position="117"/>
    </location>
</feature>
<dbReference type="GO" id="GO:0016020">
    <property type="term" value="C:membrane"/>
    <property type="evidence" value="ECO:0007669"/>
    <property type="project" value="InterPro"/>
</dbReference>
<dbReference type="Proteomes" id="UP000249204">
    <property type="component" value="Unassembled WGS sequence"/>
</dbReference>
<comment type="similarity">
    <text evidence="2">Belongs to the EamA transporter family.</text>
</comment>
<evidence type="ECO:0000256" key="2">
    <source>
        <dbReference type="ARBA" id="ARBA00007362"/>
    </source>
</evidence>
<feature type="transmembrane region" description="Helical" evidence="3">
    <location>
        <begin position="245"/>
        <end position="264"/>
    </location>
</feature>
<keyword evidence="3" id="KW-0472">Membrane</keyword>
<reference evidence="5 6" key="1">
    <citation type="submission" date="2018-06" db="EMBL/GenBank/DDBJ databases">
        <title>Isolation of heavy metals resistant Paenibacillus silvae NC2 from Gold-Copper mine in ZiJin, China.</title>
        <authorList>
            <person name="Xu J."/>
            <person name="Mazhar H.S."/>
            <person name="Rensing C."/>
        </authorList>
    </citation>
    <scope>NUCLEOTIDE SEQUENCE [LARGE SCALE GENOMIC DNA]</scope>
    <source>
        <strain evidence="5 6">NC2</strain>
    </source>
</reference>
<feature type="transmembrane region" description="Helical" evidence="3">
    <location>
        <begin position="123"/>
        <end position="141"/>
    </location>
</feature>
<feature type="transmembrane region" description="Helical" evidence="3">
    <location>
        <begin position="153"/>
        <end position="176"/>
    </location>
</feature>
<dbReference type="Gene3D" id="1.10.3730.20">
    <property type="match status" value="1"/>
</dbReference>
<keyword evidence="3" id="KW-0812">Transmembrane</keyword>
<feature type="domain" description="EamA" evidence="4">
    <location>
        <begin position="155"/>
        <end position="287"/>
    </location>
</feature>
<evidence type="ECO:0000313" key="6">
    <source>
        <dbReference type="Proteomes" id="UP000249204"/>
    </source>
</evidence>
<evidence type="ECO:0000259" key="4">
    <source>
        <dbReference type="Pfam" id="PF00892"/>
    </source>
</evidence>
<dbReference type="Pfam" id="PF00892">
    <property type="entry name" value="EamA"/>
    <property type="match status" value="2"/>
</dbReference>
<evidence type="ECO:0000313" key="5">
    <source>
        <dbReference type="EMBL" id="PZT55054.1"/>
    </source>
</evidence>
<sequence>MGRKRNLEDKRMIFGLTAALCFGLSDFMVTQATRKVQTLPALLGIQLIASLLLGGYVLTQSPHIDQSPLVWVGIAGISIVNFAGTLLLYRAFEKGTLSIVSPIGSGFAVVTAILAFIGGERLPINSIIGVLLLVIGVLTVTRSSKSIGQQVTLSGIPEAIIASICIGFYFWAIGYITPHLGVILPVLVTRIIQFFCAFILLRVKKVQLPRIGLSTGLILVVAALLDTGALLSFNMGQTVDYTTSTTALTSLYSVVTILMAGWILKEKLTKSQWTGIAIILLGVIIVSI</sequence>
<proteinExistence type="inferred from homology"/>
<name>A0A2W6NGH7_9BACL</name>
<feature type="transmembrane region" description="Helical" evidence="3">
    <location>
        <begin position="70"/>
        <end position="89"/>
    </location>
</feature>
<dbReference type="PANTHER" id="PTHR22911:SF137">
    <property type="entry name" value="SOLUTE CARRIER FAMILY 35 MEMBER G2-RELATED"/>
    <property type="match status" value="1"/>
</dbReference>
<comment type="caution">
    <text evidence="5">The sequence shown here is derived from an EMBL/GenBank/DDBJ whole genome shotgun (WGS) entry which is preliminary data.</text>
</comment>
<dbReference type="InterPro" id="IPR037185">
    <property type="entry name" value="EmrE-like"/>
</dbReference>
<dbReference type="AlphaFoldDB" id="A0A2W6NGH7"/>
<dbReference type="PANTHER" id="PTHR22911">
    <property type="entry name" value="ACYL-MALONYL CONDENSING ENZYME-RELATED"/>
    <property type="match status" value="1"/>
</dbReference>
<accession>A0A2W6NGH7</accession>
<gene>
    <name evidence="5" type="ORF">DN757_14410</name>
</gene>
<evidence type="ECO:0000256" key="1">
    <source>
        <dbReference type="ARBA" id="ARBA00004127"/>
    </source>
</evidence>
<evidence type="ECO:0000256" key="3">
    <source>
        <dbReference type="SAM" id="Phobius"/>
    </source>
</evidence>
<comment type="subcellular location">
    <subcellularLocation>
        <location evidence="1">Endomembrane system</location>
        <topology evidence="1">Multi-pass membrane protein</topology>
    </subcellularLocation>
</comment>
<feature type="transmembrane region" description="Helical" evidence="3">
    <location>
        <begin position="182"/>
        <end position="201"/>
    </location>
</feature>
<feature type="transmembrane region" description="Helical" evidence="3">
    <location>
        <begin position="213"/>
        <end position="233"/>
    </location>
</feature>
<feature type="domain" description="EamA" evidence="4">
    <location>
        <begin position="12"/>
        <end position="141"/>
    </location>
</feature>
<organism evidence="5 6">
    <name type="scientific">Paenibacillus silvae</name>
    <dbReference type="NCBI Taxonomy" id="1325358"/>
    <lineage>
        <taxon>Bacteria</taxon>
        <taxon>Bacillati</taxon>
        <taxon>Bacillota</taxon>
        <taxon>Bacilli</taxon>
        <taxon>Bacillales</taxon>
        <taxon>Paenibacillaceae</taxon>
        <taxon>Paenibacillus</taxon>
    </lineage>
</organism>